<accession>A0A5B6WZ60</accession>
<dbReference type="EMBL" id="SMMG02000001">
    <property type="protein sequence ID" value="KAA3487200.1"/>
    <property type="molecule type" value="Genomic_DNA"/>
</dbReference>
<sequence>MRLLQQQKQIPPLCESWRKIIGPNPYCSWRLYPPLLGQFYLQMPRQNSSLLYDLLGASNSQQPLGPKPTTHNRRLRIEGDYVVRKPMTVFEHMIVRSYSSSTMRTYTIIGDPTHSQVNPCREEIP</sequence>
<organism evidence="1 2">
    <name type="scientific">Gossypium australe</name>
    <dbReference type="NCBI Taxonomy" id="47621"/>
    <lineage>
        <taxon>Eukaryota</taxon>
        <taxon>Viridiplantae</taxon>
        <taxon>Streptophyta</taxon>
        <taxon>Embryophyta</taxon>
        <taxon>Tracheophyta</taxon>
        <taxon>Spermatophyta</taxon>
        <taxon>Magnoliopsida</taxon>
        <taxon>eudicotyledons</taxon>
        <taxon>Gunneridae</taxon>
        <taxon>Pentapetalae</taxon>
        <taxon>rosids</taxon>
        <taxon>malvids</taxon>
        <taxon>Malvales</taxon>
        <taxon>Malvaceae</taxon>
        <taxon>Malvoideae</taxon>
        <taxon>Gossypium</taxon>
    </lineage>
</organism>
<gene>
    <name evidence="1" type="ORF">EPI10_031039</name>
</gene>
<protein>
    <submittedName>
        <fullName evidence="1">Uncharacterized protein</fullName>
    </submittedName>
</protein>
<evidence type="ECO:0000313" key="1">
    <source>
        <dbReference type="EMBL" id="KAA3487200.1"/>
    </source>
</evidence>
<comment type="caution">
    <text evidence="1">The sequence shown here is derived from an EMBL/GenBank/DDBJ whole genome shotgun (WGS) entry which is preliminary data.</text>
</comment>
<evidence type="ECO:0000313" key="2">
    <source>
        <dbReference type="Proteomes" id="UP000325315"/>
    </source>
</evidence>
<proteinExistence type="predicted"/>
<keyword evidence="2" id="KW-1185">Reference proteome</keyword>
<dbReference type="AlphaFoldDB" id="A0A5B6WZ60"/>
<reference evidence="2" key="1">
    <citation type="journal article" date="2019" name="Plant Biotechnol. J.">
        <title>Genome sequencing of the Australian wild diploid species Gossypium australe highlights disease resistance and delayed gland morphogenesis.</title>
        <authorList>
            <person name="Cai Y."/>
            <person name="Cai X."/>
            <person name="Wang Q."/>
            <person name="Wang P."/>
            <person name="Zhang Y."/>
            <person name="Cai C."/>
            <person name="Xu Y."/>
            <person name="Wang K."/>
            <person name="Zhou Z."/>
            <person name="Wang C."/>
            <person name="Geng S."/>
            <person name="Li B."/>
            <person name="Dong Q."/>
            <person name="Hou Y."/>
            <person name="Wang H."/>
            <person name="Ai P."/>
            <person name="Liu Z."/>
            <person name="Yi F."/>
            <person name="Sun M."/>
            <person name="An G."/>
            <person name="Cheng J."/>
            <person name="Zhang Y."/>
            <person name="Shi Q."/>
            <person name="Xie Y."/>
            <person name="Shi X."/>
            <person name="Chang Y."/>
            <person name="Huang F."/>
            <person name="Chen Y."/>
            <person name="Hong S."/>
            <person name="Mi L."/>
            <person name="Sun Q."/>
            <person name="Zhang L."/>
            <person name="Zhou B."/>
            <person name="Peng R."/>
            <person name="Zhang X."/>
            <person name="Liu F."/>
        </authorList>
    </citation>
    <scope>NUCLEOTIDE SEQUENCE [LARGE SCALE GENOMIC DNA]</scope>
    <source>
        <strain evidence="2">cv. PA1801</strain>
    </source>
</reference>
<name>A0A5B6WZ60_9ROSI</name>
<dbReference type="Proteomes" id="UP000325315">
    <property type="component" value="Unassembled WGS sequence"/>
</dbReference>